<reference evidence="1 2" key="1">
    <citation type="journal article" date="2004" name="Environ. Microbiol.">
        <title>Phylogeny-function analysis of (meta)genomic libraries: screening for expression of ribosomal RNA genes by large-insert library fluorescent in situ hybridization (LIL-FISH).</title>
        <authorList>
            <person name="Leveau J.H."/>
            <person name="Gerards S."/>
            <person name="de Boer W."/>
            <person name="van Veen J.A."/>
        </authorList>
    </citation>
    <scope>NUCLEOTIDE SEQUENCE [LARGE SCALE GENOMIC DNA]</scope>
    <source>
        <strain evidence="1 2">Ter331</strain>
    </source>
</reference>
<name>G0AD19_COLFT</name>
<dbReference type="Pfam" id="PF14307">
    <property type="entry name" value="Glyco_tran_WbsX"/>
    <property type="match status" value="1"/>
</dbReference>
<dbReference type="KEGG" id="cfu:CFU_3300"/>
<reference evidence="1 2" key="2">
    <citation type="journal article" date="2006" name="J. Microbiol. Methods">
        <title>Genomic flank-sequencing of plasposon insertion sites for rapid identification of functional genes.</title>
        <authorList>
            <person name="Leveau J.H."/>
            <person name="Gerards S."/>
            <person name="Fritsche K."/>
            <person name="Zondag G."/>
            <person name="van Veen J.A."/>
        </authorList>
    </citation>
    <scope>NUCLEOTIDE SEQUENCE [LARGE SCALE GENOMIC DNA]</scope>
    <source>
        <strain evidence="1 2">Ter331</strain>
    </source>
</reference>
<dbReference type="STRING" id="1005048.CFU_3300"/>
<evidence type="ECO:0000313" key="2">
    <source>
        <dbReference type="Proteomes" id="UP000008392"/>
    </source>
</evidence>
<dbReference type="RefSeq" id="WP_014007276.1">
    <property type="nucleotide sequence ID" value="NC_015856.1"/>
</dbReference>
<reference evidence="2" key="6">
    <citation type="submission" date="2011-05" db="EMBL/GenBank/DDBJ databases">
        <title>Complete sequence of Collimonas fungivorans Ter331.</title>
        <authorList>
            <person name="Leveau J.H."/>
        </authorList>
    </citation>
    <scope>NUCLEOTIDE SEQUENCE [LARGE SCALE GENOMIC DNA]</scope>
    <source>
        <strain evidence="2">Ter331</strain>
    </source>
</reference>
<dbReference type="HOGENOM" id="CLU_1486666_0_0_4"/>
<dbReference type="InterPro" id="IPR032719">
    <property type="entry name" value="WbsX"/>
</dbReference>
<sequence length="181" mass="20525">MSALFIAYVYPGWHASSFRPGFDEWKLLDRFRSYYEGHVTPPRPQAGYYDDSRPETAEASMRQASAYGIAGFSYFAYYRRGGFVLDAPVDAAFARATTVSAFQLSLTLCLRLPHRALPLPLDYRHWRDARQAAAEPCLQPDIARRAEIPRQHTFSEVSDLIGGSELEGFSVASFLRMKNCR</sequence>
<organism evidence="1 2">
    <name type="scientific">Collimonas fungivorans (strain Ter331)</name>
    <dbReference type="NCBI Taxonomy" id="1005048"/>
    <lineage>
        <taxon>Bacteria</taxon>
        <taxon>Pseudomonadati</taxon>
        <taxon>Pseudomonadota</taxon>
        <taxon>Betaproteobacteria</taxon>
        <taxon>Burkholderiales</taxon>
        <taxon>Oxalobacteraceae</taxon>
        <taxon>Collimonas</taxon>
    </lineage>
</organism>
<dbReference type="PANTHER" id="PTHR41244">
    <property type="entry name" value="RHAMNAN SYNTHESIS F"/>
    <property type="match status" value="1"/>
</dbReference>
<dbReference type="PANTHER" id="PTHR41244:SF1">
    <property type="entry name" value="GLYCOSYLTRANSFERASE"/>
    <property type="match status" value="1"/>
</dbReference>
<dbReference type="EMBL" id="CP002745">
    <property type="protein sequence ID" value="AEK63124.1"/>
    <property type="molecule type" value="Genomic_DNA"/>
</dbReference>
<evidence type="ECO:0000313" key="1">
    <source>
        <dbReference type="EMBL" id="AEK63124.1"/>
    </source>
</evidence>
<reference evidence="1 2" key="4">
    <citation type="journal article" date="2010" name="Environ. Microbiol.">
        <title>The bacterial genus Collimonas: mycophagy, weathering and other adaptive solutions to life in oligotrophic soil environments.</title>
        <authorList>
            <person name="Leveau J.H."/>
            <person name="Uroz S."/>
            <person name="de Boer W."/>
        </authorList>
    </citation>
    <scope>NUCLEOTIDE SEQUENCE [LARGE SCALE GENOMIC DNA]</scope>
    <source>
        <strain evidence="1 2">Ter331</strain>
    </source>
</reference>
<proteinExistence type="predicted"/>
<dbReference type="Gene3D" id="3.20.20.80">
    <property type="entry name" value="Glycosidases"/>
    <property type="match status" value="1"/>
</dbReference>
<protein>
    <submittedName>
        <fullName evidence="1">Uncharacterized protein</fullName>
    </submittedName>
</protein>
<accession>G0AD19</accession>
<dbReference type="AlphaFoldDB" id="G0AD19"/>
<reference evidence="1 2" key="5">
    <citation type="journal article" date="2011" name="ISME J.">
        <title>Dual transcriptional profiling of a bacterial/fungal confrontation: Collimonas fungivorans versus Aspergillus niger.</title>
        <authorList>
            <person name="Mela F."/>
            <person name="Fritsche K."/>
            <person name="de Boer W."/>
            <person name="van Veen J.A."/>
            <person name="de Graaff L.H."/>
            <person name="van den Berg M."/>
            <person name="Leveau J.H."/>
        </authorList>
    </citation>
    <scope>NUCLEOTIDE SEQUENCE [LARGE SCALE GENOMIC DNA]</scope>
    <source>
        <strain evidence="1 2">Ter331</strain>
    </source>
</reference>
<reference evidence="1 2" key="3">
    <citation type="journal article" date="2008" name="FEMS Microbiol. Ecol.">
        <title>Identification and characterization of genes underlying chitinolysis in Collimonas fungivorans Ter331.</title>
        <authorList>
            <person name="Fritsche K."/>
            <person name="de Boer W."/>
            <person name="Gerards S."/>
            <person name="van den Berg M."/>
            <person name="van Veen J.A."/>
            <person name="Leveau J.H."/>
        </authorList>
    </citation>
    <scope>NUCLEOTIDE SEQUENCE [LARGE SCALE GENOMIC DNA]</scope>
    <source>
        <strain evidence="1 2">Ter331</strain>
    </source>
</reference>
<dbReference type="Proteomes" id="UP000008392">
    <property type="component" value="Chromosome"/>
</dbReference>
<keyword evidence="2" id="KW-1185">Reference proteome</keyword>
<gene>
    <name evidence="1" type="ordered locus">CFU_3300</name>
</gene>